<dbReference type="InterPro" id="IPR013103">
    <property type="entry name" value="RVT_2"/>
</dbReference>
<keyword evidence="1" id="KW-0863">Zinc-finger</keyword>
<comment type="caution">
    <text evidence="5">The sequence shown here is derived from an EMBL/GenBank/DDBJ whole genome shotgun (WGS) entry which is preliminary data.</text>
</comment>
<feature type="compositionally biased region" description="Polar residues" evidence="3">
    <location>
        <begin position="888"/>
        <end position="904"/>
    </location>
</feature>
<organism evidence="5">
    <name type="scientific">Tanacetum cinerariifolium</name>
    <name type="common">Dalmatian daisy</name>
    <name type="synonym">Chrysanthemum cinerariifolium</name>
    <dbReference type="NCBI Taxonomy" id="118510"/>
    <lineage>
        <taxon>Eukaryota</taxon>
        <taxon>Viridiplantae</taxon>
        <taxon>Streptophyta</taxon>
        <taxon>Embryophyta</taxon>
        <taxon>Tracheophyta</taxon>
        <taxon>Spermatophyta</taxon>
        <taxon>Magnoliopsida</taxon>
        <taxon>eudicotyledons</taxon>
        <taxon>Gunneridae</taxon>
        <taxon>Pentapetalae</taxon>
        <taxon>asterids</taxon>
        <taxon>campanulids</taxon>
        <taxon>Asterales</taxon>
        <taxon>Asteraceae</taxon>
        <taxon>Asteroideae</taxon>
        <taxon>Anthemideae</taxon>
        <taxon>Anthemidinae</taxon>
        <taxon>Tanacetum</taxon>
    </lineage>
</organism>
<feature type="region of interest" description="Disordered" evidence="3">
    <location>
        <begin position="880"/>
        <end position="913"/>
    </location>
</feature>
<proteinExistence type="predicted"/>
<protein>
    <submittedName>
        <fullName evidence="5">Ribonuclease H-like domain, reverse transcriptase, RNA-dependent DNA polymerase</fullName>
    </submittedName>
</protein>
<reference evidence="5" key="1">
    <citation type="journal article" date="2019" name="Sci. Rep.">
        <title>Draft genome of Tanacetum cinerariifolium, the natural source of mosquito coil.</title>
        <authorList>
            <person name="Yamashiro T."/>
            <person name="Shiraishi A."/>
            <person name="Satake H."/>
            <person name="Nakayama K."/>
        </authorList>
    </citation>
    <scope>NUCLEOTIDE SEQUENCE</scope>
</reference>
<dbReference type="Pfam" id="PF00098">
    <property type="entry name" value="zf-CCHC"/>
    <property type="match status" value="1"/>
</dbReference>
<dbReference type="Pfam" id="PF13976">
    <property type="entry name" value="gag_pre-integrs"/>
    <property type="match status" value="1"/>
</dbReference>
<dbReference type="GO" id="GO:0008270">
    <property type="term" value="F:zinc ion binding"/>
    <property type="evidence" value="ECO:0007669"/>
    <property type="project" value="UniProtKB-KW"/>
</dbReference>
<feature type="coiled-coil region" evidence="2">
    <location>
        <begin position="934"/>
        <end position="961"/>
    </location>
</feature>
<keyword evidence="5" id="KW-0695">RNA-directed DNA polymerase</keyword>
<dbReference type="AlphaFoldDB" id="A0A699GL69"/>
<feature type="region of interest" description="Disordered" evidence="3">
    <location>
        <begin position="726"/>
        <end position="767"/>
    </location>
</feature>
<keyword evidence="5" id="KW-0548">Nucleotidyltransferase</keyword>
<feature type="region of interest" description="Disordered" evidence="3">
    <location>
        <begin position="13"/>
        <end position="41"/>
    </location>
</feature>
<feature type="compositionally biased region" description="Low complexity" evidence="3">
    <location>
        <begin position="745"/>
        <end position="755"/>
    </location>
</feature>
<evidence type="ECO:0000256" key="2">
    <source>
        <dbReference type="SAM" id="Coils"/>
    </source>
</evidence>
<dbReference type="PROSITE" id="PS50158">
    <property type="entry name" value="ZF_CCHC"/>
    <property type="match status" value="1"/>
</dbReference>
<keyword evidence="1" id="KW-0479">Metal-binding</keyword>
<evidence type="ECO:0000259" key="4">
    <source>
        <dbReference type="PROSITE" id="PS50158"/>
    </source>
</evidence>
<keyword evidence="5" id="KW-0808">Transferase</keyword>
<dbReference type="PANTHER" id="PTHR11439">
    <property type="entry name" value="GAG-POL-RELATED RETROTRANSPOSON"/>
    <property type="match status" value="1"/>
</dbReference>
<dbReference type="InterPro" id="IPR057670">
    <property type="entry name" value="SH3_retrovirus"/>
</dbReference>
<accession>A0A699GL69</accession>
<dbReference type="Pfam" id="PF22936">
    <property type="entry name" value="Pol_BBD"/>
    <property type="match status" value="1"/>
</dbReference>
<feature type="region of interest" description="Disordered" evidence="3">
    <location>
        <begin position="432"/>
        <end position="457"/>
    </location>
</feature>
<feature type="compositionally biased region" description="Basic residues" evidence="3">
    <location>
        <begin position="757"/>
        <end position="767"/>
    </location>
</feature>
<sequence>MVRVYGKAGVLAYPPPEPPVQTSPSLEWSSGSLPVSPTPSIAPSPISSPMIPLTFHRLSNHLLCLRDMIGIYGSCLLGQTDAQRAALWHANSDTQMENQELRLQIIEERRARLDLAEIVDSIRRGQEPRGDIKITINGNYTAGYDKSKVECFNCHKLGHFARECRQRRNQDNSRRTVNVEDTYSNAMVAIDGFGFDWSFMADDKVPTNMALMAFSYFEGHLQKEDQGYVDSGCSRHMTGNMSYLSDYKEIDREYVTFGEGAKEGRIIGKRTLKTVTDKSQVLLKVLRRNNMYSVDMKNIIPKESLTCFVSKAIVDESMLWHNRLGHVNFKTINKLVKENLVRGLATKRDENDQTCIACLKGKQHKASYHLGKFDGKSDDGFFVGYSLNSKAFRVYNSRTRKVEENMHVRFLEDKHIIVGTNSNDFVDGSLFDSSSKNASNDEPQPSSDVGHKDDEGDERGIVVRKKARLVAQGYTQEEGIDYDEVFAPVFRIEVTQKDDGIFISQDKYVDEILKKFGLSTVKTASTPMETSNLLLNDAEAEDVDVHLYRSMIGSLIYLTASRIDIIYLKGQPKLGLWYPKDSPFKLEAYTNSDYVGASLDKKSTTGGCQFLRSRFISWKCMKQTVVANSTTEAEYVAVASYCRQVKTVNGEEQIQALVDKKKVIIIETSVRSDLHLEDAKGMLKHKEIYVIPSHTKKIFANIKRQGKDFSGKVTPLFETMMVQPQEDMGENSEIPTDSHRIPTVTQPSTSSQPQPKQKPKKSKKRIIKVPQLSDYTHDVANEHVTTTSNDPLLSREDRLKLTELIEGRNDQDMFDTSILDDEEVVGEKEVSTADPVPTAGKVVTTSGVEVNTAAITSQISMDEITLAKALIDIRTSKPKAKGIVMQEPSETPTPTPIDSSQQPSKAKDKGKAKMIEPKKPLKRKDQIMVNEDVSRNLKSQLQAELEEKERLTRQKEEANIASKDLTSGIRAIWRPLLKKTTFLHKRLTFSVSMDSLSPQVVSAAKLPILNPNEFDLWKMGIEQYFLMTGYSLWEVILNGYSPVPKRVIKGVLQPVAPITAEQKLAI</sequence>
<keyword evidence="2" id="KW-0175">Coiled coil</keyword>
<evidence type="ECO:0000313" key="5">
    <source>
        <dbReference type="EMBL" id="GEU73680.1"/>
    </source>
</evidence>
<dbReference type="InterPro" id="IPR001878">
    <property type="entry name" value="Znf_CCHC"/>
</dbReference>
<feature type="domain" description="CCHC-type" evidence="4">
    <location>
        <begin position="151"/>
        <end position="166"/>
    </location>
</feature>
<dbReference type="SMART" id="SM00343">
    <property type="entry name" value="ZnF_C2HC"/>
    <property type="match status" value="1"/>
</dbReference>
<feature type="compositionally biased region" description="Polar residues" evidence="3">
    <location>
        <begin position="22"/>
        <end position="33"/>
    </location>
</feature>
<dbReference type="PANTHER" id="PTHR11439:SF495">
    <property type="entry name" value="REVERSE TRANSCRIPTASE, RNA-DEPENDENT DNA POLYMERASE-RELATED"/>
    <property type="match status" value="1"/>
</dbReference>
<dbReference type="SUPFAM" id="SSF57756">
    <property type="entry name" value="Retrovirus zinc finger-like domains"/>
    <property type="match status" value="1"/>
</dbReference>
<dbReference type="EMBL" id="BKCJ010006737">
    <property type="protein sequence ID" value="GEU73680.1"/>
    <property type="molecule type" value="Genomic_DNA"/>
</dbReference>
<dbReference type="Pfam" id="PF25597">
    <property type="entry name" value="SH3_retrovirus"/>
    <property type="match status" value="1"/>
</dbReference>
<keyword evidence="1" id="KW-0862">Zinc</keyword>
<dbReference type="CDD" id="cd09272">
    <property type="entry name" value="RNase_HI_RT_Ty1"/>
    <property type="match status" value="1"/>
</dbReference>
<dbReference type="Gene3D" id="4.10.60.10">
    <property type="entry name" value="Zinc finger, CCHC-type"/>
    <property type="match status" value="1"/>
</dbReference>
<dbReference type="InterPro" id="IPR054722">
    <property type="entry name" value="PolX-like_BBD"/>
</dbReference>
<name>A0A699GL69_TANCI</name>
<dbReference type="InterPro" id="IPR036875">
    <property type="entry name" value="Znf_CCHC_sf"/>
</dbReference>
<dbReference type="InterPro" id="IPR025724">
    <property type="entry name" value="GAG-pre-integrase_dom"/>
</dbReference>
<gene>
    <name evidence="5" type="ORF">Tci_045658</name>
</gene>
<dbReference type="GO" id="GO:0003676">
    <property type="term" value="F:nucleic acid binding"/>
    <property type="evidence" value="ECO:0007669"/>
    <property type="project" value="InterPro"/>
</dbReference>
<feature type="compositionally biased region" description="Polar residues" evidence="3">
    <location>
        <begin position="432"/>
        <end position="447"/>
    </location>
</feature>
<evidence type="ECO:0000256" key="3">
    <source>
        <dbReference type="SAM" id="MobiDB-lite"/>
    </source>
</evidence>
<evidence type="ECO:0000256" key="1">
    <source>
        <dbReference type="PROSITE-ProRule" id="PRU00047"/>
    </source>
</evidence>
<dbReference type="Pfam" id="PF07727">
    <property type="entry name" value="RVT_2"/>
    <property type="match status" value="1"/>
</dbReference>
<dbReference type="GO" id="GO:0003964">
    <property type="term" value="F:RNA-directed DNA polymerase activity"/>
    <property type="evidence" value="ECO:0007669"/>
    <property type="project" value="UniProtKB-KW"/>
</dbReference>